<dbReference type="STRING" id="1317117.ATO7_02810"/>
<accession>A0A1Y1SHI1</accession>
<proteinExistence type="predicted"/>
<dbReference type="EMBL" id="AQQV01000001">
    <property type="protein sequence ID" value="ORE88771.1"/>
    <property type="molecule type" value="Genomic_DNA"/>
</dbReference>
<dbReference type="Proteomes" id="UP000192342">
    <property type="component" value="Unassembled WGS sequence"/>
</dbReference>
<name>A0A1Y1SHI1_9GAMM</name>
<organism evidence="2 3">
    <name type="scientific">Oceanococcus atlanticus</name>
    <dbReference type="NCBI Taxonomy" id="1317117"/>
    <lineage>
        <taxon>Bacteria</taxon>
        <taxon>Pseudomonadati</taxon>
        <taxon>Pseudomonadota</taxon>
        <taxon>Gammaproteobacteria</taxon>
        <taxon>Chromatiales</taxon>
        <taxon>Oceanococcaceae</taxon>
        <taxon>Oceanococcus</taxon>
    </lineage>
</organism>
<evidence type="ECO:0000313" key="2">
    <source>
        <dbReference type="EMBL" id="ORE88771.1"/>
    </source>
</evidence>
<evidence type="ECO:0000256" key="1">
    <source>
        <dbReference type="SAM" id="MobiDB-lite"/>
    </source>
</evidence>
<reference evidence="2 3" key="1">
    <citation type="submission" date="2013-04" db="EMBL/GenBank/DDBJ databases">
        <title>Oceanococcus atlanticus 22II-S10r2 Genome Sequencing.</title>
        <authorList>
            <person name="Lai Q."/>
            <person name="Li G."/>
            <person name="Shao Z."/>
        </authorList>
    </citation>
    <scope>NUCLEOTIDE SEQUENCE [LARGE SCALE GENOMIC DNA]</scope>
    <source>
        <strain evidence="2 3">22II-S10r2</strain>
    </source>
</reference>
<dbReference type="RefSeq" id="WP_083559387.1">
    <property type="nucleotide sequence ID" value="NZ_AQQV01000001.1"/>
</dbReference>
<dbReference type="AlphaFoldDB" id="A0A1Y1SHI1"/>
<feature type="compositionally biased region" description="Polar residues" evidence="1">
    <location>
        <begin position="64"/>
        <end position="78"/>
    </location>
</feature>
<feature type="region of interest" description="Disordered" evidence="1">
    <location>
        <begin position="58"/>
        <end position="78"/>
    </location>
</feature>
<gene>
    <name evidence="2" type="ORF">ATO7_02810</name>
</gene>
<evidence type="ECO:0000313" key="3">
    <source>
        <dbReference type="Proteomes" id="UP000192342"/>
    </source>
</evidence>
<comment type="caution">
    <text evidence="2">The sequence shown here is derived from an EMBL/GenBank/DDBJ whole genome shotgun (WGS) entry which is preliminary data.</text>
</comment>
<sequence>MLIRKKQTKTLSLSVAMSMDDHKRLERIKTEAERQGFDIDLRGAIHDALLKLMSRAERELKPAQSKTQHVTNRPDSGG</sequence>
<keyword evidence="3" id="KW-1185">Reference proteome</keyword>
<protein>
    <submittedName>
        <fullName evidence="2">Uncharacterized protein</fullName>
    </submittedName>
</protein>